<dbReference type="EMBL" id="JAPMOU010000005">
    <property type="protein sequence ID" value="MDE1461452.1"/>
    <property type="molecule type" value="Genomic_DNA"/>
</dbReference>
<dbReference type="PANTHER" id="PTHR34653">
    <property type="match status" value="1"/>
</dbReference>
<evidence type="ECO:0000256" key="2">
    <source>
        <dbReference type="ARBA" id="ARBA00009272"/>
    </source>
</evidence>
<dbReference type="NCBIfam" id="TIGR00205">
    <property type="entry name" value="fliE"/>
    <property type="match status" value="1"/>
</dbReference>
<keyword evidence="6" id="KW-0282">Flagellum</keyword>
<accession>A0ABT5U520</accession>
<dbReference type="RefSeq" id="WP_274687817.1">
    <property type="nucleotide sequence ID" value="NZ_JAPMOU010000005.1"/>
</dbReference>
<dbReference type="InterPro" id="IPR001624">
    <property type="entry name" value="FliE"/>
</dbReference>
<dbReference type="HAMAP" id="MF_00724">
    <property type="entry name" value="FliE"/>
    <property type="match status" value="1"/>
</dbReference>
<evidence type="ECO:0000256" key="4">
    <source>
        <dbReference type="ARBA" id="ARBA00023143"/>
    </source>
</evidence>
<dbReference type="Pfam" id="PF02049">
    <property type="entry name" value="FliE"/>
    <property type="match status" value="1"/>
</dbReference>
<dbReference type="Proteomes" id="UP001528823">
    <property type="component" value="Unassembled WGS sequence"/>
</dbReference>
<dbReference type="PRINTS" id="PR01006">
    <property type="entry name" value="FLGHOOKFLIE"/>
</dbReference>
<name>A0ABT5U520_9GAMM</name>
<keyword evidence="6" id="KW-0966">Cell projection</keyword>
<evidence type="ECO:0000256" key="3">
    <source>
        <dbReference type="ARBA" id="ARBA00018024"/>
    </source>
</evidence>
<evidence type="ECO:0000256" key="1">
    <source>
        <dbReference type="ARBA" id="ARBA00004117"/>
    </source>
</evidence>
<proteinExistence type="inferred from homology"/>
<evidence type="ECO:0000313" key="7">
    <source>
        <dbReference type="Proteomes" id="UP001528823"/>
    </source>
</evidence>
<keyword evidence="7" id="KW-1185">Reference proteome</keyword>
<keyword evidence="6" id="KW-0969">Cilium</keyword>
<gene>
    <name evidence="5 6" type="primary">fliE</name>
    <name evidence="6" type="ORF">ORQ98_05675</name>
</gene>
<comment type="caution">
    <text evidence="6">The sequence shown here is derived from an EMBL/GenBank/DDBJ whole genome shotgun (WGS) entry which is preliminary data.</text>
</comment>
<organism evidence="6 7">
    <name type="scientific">Spartinivicinus poritis</name>
    <dbReference type="NCBI Taxonomy" id="2994640"/>
    <lineage>
        <taxon>Bacteria</taxon>
        <taxon>Pseudomonadati</taxon>
        <taxon>Pseudomonadota</taxon>
        <taxon>Gammaproteobacteria</taxon>
        <taxon>Oceanospirillales</taxon>
        <taxon>Zooshikellaceae</taxon>
        <taxon>Spartinivicinus</taxon>
    </lineage>
</organism>
<evidence type="ECO:0000256" key="5">
    <source>
        <dbReference type="HAMAP-Rule" id="MF_00724"/>
    </source>
</evidence>
<reference evidence="6 7" key="1">
    <citation type="submission" date="2022-11" db="EMBL/GenBank/DDBJ databases">
        <title>Spartinivicinus poritis sp. nov., isolated from scleractinian coral Porites lutea.</title>
        <authorList>
            <person name="Zhang G."/>
            <person name="Cai L."/>
            <person name="Wei Q."/>
        </authorList>
    </citation>
    <scope>NUCLEOTIDE SEQUENCE [LARGE SCALE GENOMIC DNA]</scope>
    <source>
        <strain evidence="6 7">A2-2</strain>
    </source>
</reference>
<dbReference type="PANTHER" id="PTHR34653:SF1">
    <property type="entry name" value="FLAGELLAR HOOK-BASAL BODY COMPLEX PROTEIN FLIE"/>
    <property type="match status" value="1"/>
</dbReference>
<keyword evidence="4 5" id="KW-0975">Bacterial flagellum</keyword>
<comment type="subcellular location">
    <subcellularLocation>
        <location evidence="1 5">Bacterial flagellum basal body</location>
    </subcellularLocation>
</comment>
<evidence type="ECO:0000313" key="6">
    <source>
        <dbReference type="EMBL" id="MDE1461452.1"/>
    </source>
</evidence>
<sequence length="118" mass="13177">MSSQLSMNRLLVEMRAMQAEAMAKPLPGKLLVTDQAAEGGVKQVTPSFGDMFKQAINQVNTQQQISGQLRDRYDRGDTTIDLPQVMVESQKAKVAFDAMLEVRNKLVSAYEEIMKMPI</sequence>
<protein>
    <recommendedName>
        <fullName evidence="3 5">Flagellar hook-basal body complex protein FliE</fullName>
    </recommendedName>
</protein>
<comment type="similarity">
    <text evidence="2 5">Belongs to the FliE family.</text>
</comment>